<gene>
    <name evidence="6" type="ORF">HUJ06_006837</name>
</gene>
<keyword evidence="2 5" id="KW-0812">Transmembrane</keyword>
<name>A0A822YUG9_NELNU</name>
<feature type="transmembrane region" description="Helical" evidence="5">
    <location>
        <begin position="30"/>
        <end position="52"/>
    </location>
</feature>
<evidence type="ECO:0000256" key="4">
    <source>
        <dbReference type="ARBA" id="ARBA00023136"/>
    </source>
</evidence>
<evidence type="ECO:0000256" key="2">
    <source>
        <dbReference type="ARBA" id="ARBA00022692"/>
    </source>
</evidence>
<comment type="caution">
    <text evidence="6">The sequence shown here is derived from an EMBL/GenBank/DDBJ whole genome shotgun (WGS) entry which is preliminary data.</text>
</comment>
<dbReference type="Proteomes" id="UP000607653">
    <property type="component" value="Unassembled WGS sequence"/>
</dbReference>
<organism evidence="6 7">
    <name type="scientific">Nelumbo nucifera</name>
    <name type="common">Sacred lotus</name>
    <dbReference type="NCBI Taxonomy" id="4432"/>
    <lineage>
        <taxon>Eukaryota</taxon>
        <taxon>Viridiplantae</taxon>
        <taxon>Streptophyta</taxon>
        <taxon>Embryophyta</taxon>
        <taxon>Tracheophyta</taxon>
        <taxon>Spermatophyta</taxon>
        <taxon>Magnoliopsida</taxon>
        <taxon>Proteales</taxon>
        <taxon>Nelumbonaceae</taxon>
        <taxon>Nelumbo</taxon>
    </lineage>
</organism>
<accession>A0A822YUG9</accession>
<feature type="transmembrane region" description="Helical" evidence="5">
    <location>
        <begin position="7"/>
        <end position="24"/>
    </location>
</feature>
<evidence type="ECO:0000256" key="1">
    <source>
        <dbReference type="ARBA" id="ARBA00004141"/>
    </source>
</evidence>
<feature type="transmembrane region" description="Helical" evidence="5">
    <location>
        <begin position="64"/>
        <end position="81"/>
    </location>
</feature>
<dbReference type="InterPro" id="IPR007203">
    <property type="entry name" value="ORMDL"/>
</dbReference>
<evidence type="ECO:0000256" key="5">
    <source>
        <dbReference type="SAM" id="Phobius"/>
    </source>
</evidence>
<feature type="transmembrane region" description="Helical" evidence="5">
    <location>
        <begin position="87"/>
        <end position="107"/>
    </location>
</feature>
<evidence type="ECO:0000313" key="6">
    <source>
        <dbReference type="EMBL" id="DAD36197.1"/>
    </source>
</evidence>
<evidence type="ECO:0000313" key="7">
    <source>
        <dbReference type="Proteomes" id="UP000607653"/>
    </source>
</evidence>
<sequence>MYPGVWTTYILILFFSWLVVLSLFGCTPGMAWTIVNLCHFVVSISSSLFHSFSVVDALGFSSRIWICPFIVVIWIFQGLGFRFDFVFIFFGSDLLFFAFVLLLCFICL</sequence>
<protein>
    <submittedName>
        <fullName evidence="6">Uncharacterized protein</fullName>
    </submittedName>
</protein>
<proteinExistence type="predicted"/>
<dbReference type="EMBL" id="DUZY01000004">
    <property type="protein sequence ID" value="DAD36197.1"/>
    <property type="molecule type" value="Genomic_DNA"/>
</dbReference>
<dbReference type="AlphaFoldDB" id="A0A822YUG9"/>
<comment type="subcellular location">
    <subcellularLocation>
        <location evidence="1">Membrane</location>
        <topology evidence="1">Multi-pass membrane protein</topology>
    </subcellularLocation>
</comment>
<dbReference type="Pfam" id="PF04061">
    <property type="entry name" value="ORMDL"/>
    <property type="match status" value="1"/>
</dbReference>
<dbReference type="GO" id="GO:0005789">
    <property type="term" value="C:endoplasmic reticulum membrane"/>
    <property type="evidence" value="ECO:0007669"/>
    <property type="project" value="InterPro"/>
</dbReference>
<reference evidence="6 7" key="1">
    <citation type="journal article" date="2020" name="Mol. Biol. Evol.">
        <title>Distinct Expression and Methylation Patterns for Genes with Different Fates following a Single Whole-Genome Duplication in Flowering Plants.</title>
        <authorList>
            <person name="Shi T."/>
            <person name="Rahmani R.S."/>
            <person name="Gugger P.F."/>
            <person name="Wang M."/>
            <person name="Li H."/>
            <person name="Zhang Y."/>
            <person name="Li Z."/>
            <person name="Wang Q."/>
            <person name="Van de Peer Y."/>
            <person name="Marchal K."/>
            <person name="Chen J."/>
        </authorList>
    </citation>
    <scope>NUCLEOTIDE SEQUENCE [LARGE SCALE GENOMIC DNA]</scope>
    <source>
        <tissue evidence="6">Leaf</tissue>
    </source>
</reference>
<keyword evidence="7" id="KW-1185">Reference proteome</keyword>
<keyword evidence="4 5" id="KW-0472">Membrane</keyword>
<keyword evidence="3 5" id="KW-1133">Transmembrane helix</keyword>
<evidence type="ECO:0000256" key="3">
    <source>
        <dbReference type="ARBA" id="ARBA00022989"/>
    </source>
</evidence>